<keyword evidence="2" id="KW-1185">Reference proteome</keyword>
<evidence type="ECO:0000313" key="1">
    <source>
        <dbReference type="EMBL" id="GBP39777.1"/>
    </source>
</evidence>
<proteinExistence type="predicted"/>
<dbReference type="Proteomes" id="UP000299102">
    <property type="component" value="Unassembled WGS sequence"/>
</dbReference>
<organism evidence="1 2">
    <name type="scientific">Eumeta variegata</name>
    <name type="common">Bagworm moth</name>
    <name type="synonym">Eumeta japonica</name>
    <dbReference type="NCBI Taxonomy" id="151549"/>
    <lineage>
        <taxon>Eukaryota</taxon>
        <taxon>Metazoa</taxon>
        <taxon>Ecdysozoa</taxon>
        <taxon>Arthropoda</taxon>
        <taxon>Hexapoda</taxon>
        <taxon>Insecta</taxon>
        <taxon>Pterygota</taxon>
        <taxon>Neoptera</taxon>
        <taxon>Endopterygota</taxon>
        <taxon>Lepidoptera</taxon>
        <taxon>Glossata</taxon>
        <taxon>Ditrysia</taxon>
        <taxon>Tineoidea</taxon>
        <taxon>Psychidae</taxon>
        <taxon>Oiketicinae</taxon>
        <taxon>Eumeta</taxon>
    </lineage>
</organism>
<name>A0A4C1VN56_EUMVA</name>
<accession>A0A4C1VN56</accession>
<dbReference type="EMBL" id="BGZK01000370">
    <property type="protein sequence ID" value="GBP39777.1"/>
    <property type="molecule type" value="Genomic_DNA"/>
</dbReference>
<gene>
    <name evidence="1" type="ORF">EVAR_23103_1</name>
</gene>
<sequence length="70" mass="8019">MTPLRDHPRARDKFVWDYKVCSTYLLVCTTDPWMGPSNTNPSRLISLALTLANKDTGVLALPYQEDYLNM</sequence>
<protein>
    <submittedName>
        <fullName evidence="1">Uncharacterized protein</fullName>
    </submittedName>
</protein>
<dbReference type="AlphaFoldDB" id="A0A4C1VN56"/>
<evidence type="ECO:0000313" key="2">
    <source>
        <dbReference type="Proteomes" id="UP000299102"/>
    </source>
</evidence>
<comment type="caution">
    <text evidence="1">The sequence shown here is derived from an EMBL/GenBank/DDBJ whole genome shotgun (WGS) entry which is preliminary data.</text>
</comment>
<reference evidence="1 2" key="1">
    <citation type="journal article" date="2019" name="Commun. Biol.">
        <title>The bagworm genome reveals a unique fibroin gene that provides high tensile strength.</title>
        <authorList>
            <person name="Kono N."/>
            <person name="Nakamura H."/>
            <person name="Ohtoshi R."/>
            <person name="Tomita M."/>
            <person name="Numata K."/>
            <person name="Arakawa K."/>
        </authorList>
    </citation>
    <scope>NUCLEOTIDE SEQUENCE [LARGE SCALE GENOMIC DNA]</scope>
</reference>